<evidence type="ECO:0000313" key="3">
    <source>
        <dbReference type="Proteomes" id="UP001164746"/>
    </source>
</evidence>
<evidence type="ECO:0000259" key="1">
    <source>
        <dbReference type="PROSITE" id="PS50234"/>
    </source>
</evidence>
<organism evidence="2 3">
    <name type="scientific">Mya arenaria</name>
    <name type="common">Soft-shell clam</name>
    <dbReference type="NCBI Taxonomy" id="6604"/>
    <lineage>
        <taxon>Eukaryota</taxon>
        <taxon>Metazoa</taxon>
        <taxon>Spiralia</taxon>
        <taxon>Lophotrochozoa</taxon>
        <taxon>Mollusca</taxon>
        <taxon>Bivalvia</taxon>
        <taxon>Autobranchia</taxon>
        <taxon>Heteroconchia</taxon>
        <taxon>Euheterodonta</taxon>
        <taxon>Imparidentia</taxon>
        <taxon>Neoheterodontei</taxon>
        <taxon>Myida</taxon>
        <taxon>Myoidea</taxon>
        <taxon>Myidae</taxon>
        <taxon>Mya</taxon>
    </lineage>
</organism>
<accession>A0ABY7DXW6</accession>
<dbReference type="SMART" id="SM00327">
    <property type="entry name" value="VWA"/>
    <property type="match status" value="2"/>
</dbReference>
<dbReference type="InterPro" id="IPR036465">
    <property type="entry name" value="vWFA_dom_sf"/>
</dbReference>
<sequence length="347" mass="38674">MDVVFAIDSSENIADKDYIRQAEFFTKIAEAFSIHPEKTRVGSLLYSDQIQEMFEVVDYDSRSYTRPGASQVGIVLTGSPARYLELSKALVHKADRAGVQYIAVGVGPEVNDEEMRIITGSNDEHIFRLSSFEDLENIVAEVAIQACSVPVPPQTIQQDQPCGSKQEADIMFLMDSVNAGKRNSRKALDFIKVLIQELDIESDNIHVGLMSAECEDNEPGFELGAHSSKAEIEKTFDTMKGTDFHKILHNMRRGSFSRSGSRKHAKKIAILIIDGSLEEPLKTLTEAQRARIHGIEVFVIQVGEEAPQEELLMMCDDPSSQHFFQVASYADLQQVKDGILKSLCDEL</sequence>
<gene>
    <name evidence="2" type="ORF">MAR_009145</name>
</gene>
<reference evidence="2" key="1">
    <citation type="submission" date="2022-11" db="EMBL/GenBank/DDBJ databases">
        <title>Centuries of genome instability and evolution in soft-shell clam transmissible cancer (bioRxiv).</title>
        <authorList>
            <person name="Hart S.F.M."/>
            <person name="Yonemitsu M.A."/>
            <person name="Giersch R.M."/>
            <person name="Beal B.F."/>
            <person name="Arriagada G."/>
            <person name="Davis B.W."/>
            <person name="Ostrander E.A."/>
            <person name="Goff S.P."/>
            <person name="Metzger M.J."/>
        </authorList>
    </citation>
    <scope>NUCLEOTIDE SEQUENCE</scope>
    <source>
        <strain evidence="2">MELC-2E11</strain>
        <tissue evidence="2">Siphon/mantle</tissue>
    </source>
</reference>
<feature type="domain" description="VWFA" evidence="1">
    <location>
        <begin position="169"/>
        <end position="343"/>
    </location>
</feature>
<feature type="domain" description="VWFA" evidence="1">
    <location>
        <begin position="66"/>
        <end position="142"/>
    </location>
</feature>
<dbReference type="InterPro" id="IPR002035">
    <property type="entry name" value="VWF_A"/>
</dbReference>
<proteinExistence type="predicted"/>
<dbReference type="EMBL" id="CP111015">
    <property type="protein sequence ID" value="WAR02587.1"/>
    <property type="molecule type" value="Genomic_DNA"/>
</dbReference>
<dbReference type="SUPFAM" id="SSF53300">
    <property type="entry name" value="vWA-like"/>
    <property type="match status" value="2"/>
</dbReference>
<dbReference type="Proteomes" id="UP001164746">
    <property type="component" value="Chromosome 4"/>
</dbReference>
<dbReference type="CDD" id="cd01450">
    <property type="entry name" value="vWFA_subfamily_ECM"/>
    <property type="match status" value="2"/>
</dbReference>
<dbReference type="Pfam" id="PF00092">
    <property type="entry name" value="VWA"/>
    <property type="match status" value="2"/>
</dbReference>
<evidence type="ECO:0000313" key="2">
    <source>
        <dbReference type="EMBL" id="WAR02587.1"/>
    </source>
</evidence>
<dbReference type="Gene3D" id="3.40.50.410">
    <property type="entry name" value="von Willebrand factor, type A domain"/>
    <property type="match status" value="3"/>
</dbReference>
<dbReference type="PANTHER" id="PTHR24020">
    <property type="entry name" value="COLLAGEN ALPHA"/>
    <property type="match status" value="1"/>
</dbReference>
<dbReference type="InterPro" id="IPR050525">
    <property type="entry name" value="ECM_Assembly_Org"/>
</dbReference>
<dbReference type="PROSITE" id="PS50234">
    <property type="entry name" value="VWFA"/>
    <property type="match status" value="3"/>
</dbReference>
<feature type="domain" description="VWFA" evidence="1">
    <location>
        <begin position="2"/>
        <end position="63"/>
    </location>
</feature>
<name>A0ABY7DXW6_MYAAR</name>
<keyword evidence="3" id="KW-1185">Reference proteome</keyword>
<dbReference type="PANTHER" id="PTHR24020:SF20">
    <property type="entry name" value="PH DOMAIN-CONTAINING PROTEIN"/>
    <property type="match status" value="1"/>
</dbReference>
<dbReference type="PRINTS" id="PR00453">
    <property type="entry name" value="VWFADOMAIN"/>
</dbReference>
<protein>
    <submittedName>
        <fullName evidence="2">CO6A5-like protein</fullName>
    </submittedName>
</protein>